<evidence type="ECO:0000256" key="10">
    <source>
        <dbReference type="ARBA" id="ARBA00022630"/>
    </source>
</evidence>
<dbReference type="PRINTS" id="PR00397">
    <property type="entry name" value="SIROHAEM"/>
</dbReference>
<evidence type="ECO:0000256" key="16">
    <source>
        <dbReference type="ARBA" id="ARBA00023004"/>
    </source>
</evidence>
<dbReference type="InterPro" id="IPR006656">
    <property type="entry name" value="Mopterin_OxRdtase"/>
</dbReference>
<dbReference type="InterPro" id="IPR016156">
    <property type="entry name" value="FAD/NAD-linked_Rdtase_dimer_sf"/>
</dbReference>
<comment type="catalytic activity">
    <reaction evidence="20">
        <text>hydrogen sulfide + 6 oxidized [2Fe-2S]-[ferredoxin] + 3 H2O = sulfite + 6 reduced [2Fe-2S]-[ferredoxin] + 7 H(+)</text>
        <dbReference type="Rhea" id="RHEA:23132"/>
        <dbReference type="Rhea" id="RHEA-COMP:10000"/>
        <dbReference type="Rhea" id="RHEA-COMP:10001"/>
        <dbReference type="ChEBI" id="CHEBI:15377"/>
        <dbReference type="ChEBI" id="CHEBI:15378"/>
        <dbReference type="ChEBI" id="CHEBI:17359"/>
        <dbReference type="ChEBI" id="CHEBI:29919"/>
        <dbReference type="ChEBI" id="CHEBI:33737"/>
        <dbReference type="ChEBI" id="CHEBI:33738"/>
        <dbReference type="EC" id="1.8.7.1"/>
    </reaction>
</comment>
<dbReference type="Pfam" id="PF00070">
    <property type="entry name" value="Pyr_redox"/>
    <property type="match status" value="1"/>
</dbReference>
<keyword evidence="9" id="KW-0349">Heme</keyword>
<evidence type="ECO:0000256" key="1">
    <source>
        <dbReference type="ARBA" id="ARBA00001929"/>
    </source>
</evidence>
<keyword evidence="23" id="KW-1185">Reference proteome</keyword>
<dbReference type="InterPro" id="IPR023753">
    <property type="entry name" value="FAD/NAD-binding_dom"/>
</dbReference>
<evidence type="ECO:0000256" key="20">
    <source>
        <dbReference type="ARBA" id="ARBA00049518"/>
    </source>
</evidence>
<dbReference type="Pfam" id="PF00384">
    <property type="entry name" value="Molybdopterin"/>
    <property type="match status" value="1"/>
</dbReference>
<dbReference type="PROSITE" id="PS00365">
    <property type="entry name" value="NIR_SIR"/>
    <property type="match status" value="1"/>
</dbReference>
<dbReference type="SUPFAM" id="SSF55124">
    <property type="entry name" value="Nitrite/Sulfite reductase N-terminal domain-like"/>
    <property type="match status" value="1"/>
</dbReference>
<keyword evidence="12" id="KW-0479">Metal-binding</keyword>
<evidence type="ECO:0000256" key="15">
    <source>
        <dbReference type="ARBA" id="ARBA00023002"/>
    </source>
</evidence>
<dbReference type="EMBL" id="SLWM01000001">
    <property type="protein sequence ID" value="TCO32111.1"/>
    <property type="molecule type" value="Genomic_DNA"/>
</dbReference>
<evidence type="ECO:0000256" key="7">
    <source>
        <dbReference type="ARBA" id="ARBA00012353"/>
    </source>
</evidence>
<dbReference type="InterPro" id="IPR045854">
    <property type="entry name" value="NO2/SO3_Rdtase_4Fe4S_sf"/>
</dbReference>
<comment type="cofactor">
    <cofactor evidence="2">
        <name>[4Fe-4S] cluster</name>
        <dbReference type="ChEBI" id="CHEBI:49883"/>
    </cofactor>
</comment>
<sequence>MTGVDTHCPYCALQCATTLHPADRPGAGSSAVTVQPREFPTNRGGLCRKGWTAPEVLTVPDRLTKPLVRDDSGTLVQTTWEHALDFVADRLRSLQREHGNDSVAVFGGGGLTNEKAYALGKFARVTLRTSNVDYNGRFCMSSAAAATNRAFGIDRGLPFPLADLGGAGAILLVGSNLAETMPPAVAHLAGARDAGGLLVVDPRRTATAGLSEDGAGIHLQATPGSDLALVLSLTHVILQEGLADTAYLAERTDDPDGLFRSIAAWWPERAERVTGVPAVTIRKAARVLAAAAPVHGGAGAFILTGRGAEQHSKGTDTVTACINLALALGLPGRLGSGYGCITGQGNGQGGREHGQKADQLPGYRSIADPEARAHVAGVWGVDPDELPGPGRSAVELIDGLGTPDGPRALLVHGSNLVVSAPKLASVRERLAALDLLVVADVVPSETALLADVVFPVTQWAEEEGTMTSLEGRVLRRRVAVQAPGEVRSDLAVFAGLAERLRPEVPFSTDPAAVYDELRVASAGGIADYSGISWDRLDAGEVVFWPCPSDEHPGTPRLFADRFGTPDGRARVVVVDHRAVADDLRPDAPYYLVTGRLLQHYQSGAQTRRVAELAEAEPEVFAEIHPRVAAQLGIVDGRPVRLRTTRGSMVLPARVTSDVRPDTVFVPFHFGGEGSVNELTNDALDPVSRMPEFKVCAVELTAETSPDFSTRSRLAVQAAGSASGGGFVPARGTAQAAAQTAGQQVRRAVVLGGGVRAVEAAATLRERGVAVTVVHAGETLLDKAIRTTAGRRITRAVRELGIEVLLNAAVEGIELKDGRFRSVTVSGRAVFGELLVDEPIDDGLDDVVRITAGGLDVLILGGRDEEGEAVRLEDGERYVRAVLRDGVVRAAVAISAPEVAAELVLLADRQTPVRADSLLAAPEPPKRKALTVCRCNGVTRAAIEAAWQAGADSVAGIAASTRATTGCGSCTGAVGDLLDRLRRGETEPVPTRRATMTELKKARHLVIVGGGMVAHRLVEALRSRDTGIEWRITVLAEEPRLPYDRVALTSYFSGRDPHDLSLGEPELWDDPAVTLRKGVTVASLDAEARTVQTTRGDVIGYDELVLATGSSAFVPPVKNSDVNGCFVYRTIDDVAALRVYVERLRAEGKEVRGVVVGGGLLGLEAAGALRALGAATKVVEFAPRLMPLQVDEGGGSALARLIRGLDVDVLTATQVTRVKTTSQGAARAMAVADGPDLPADVVVFATGVRPRDELGRAAGLEIGERGGVVVDDTCRTSVPGVWAIGEVACIEGRVWGLVAPGYAMAEIVADRLLGGEATFPGADSSTKLKLLGVDVASFGDAFGATEGALDIVYADPVAGVYKKLVLSDDARTLLGGILVGDASAYSALRPMVGRELGTDPASFLLPEGSQPAQLELPDDAPVCSCNNVAAGAIRCAVRDEGCGDLKSLCGKTKAGTSCGSCLPIVKNLLNAELAAAGVEVSKALCEHFALSRAELFDVVRVTGLRTFSEIVDRHGTGRGCDICKPVVASILSSLDPAGHVLDGERATLQDTNDHVMANIQKDGTYSVVPRIPGGEVTPEGLIAIGQVARDFGLYTKITGGQRVDLFGARIEQLPAIWQRLVDAGFESGHAYGKALRTVKSCVGSTWCRYGVQDSVGMAIALELRYRGLRSPHKLKLGVSGCARECAEARGKDVGVIATESGWNLYVGGNGGMTPRHAQLLASDLTDEQLLQAIDRFLMYYIRTGDRLQRTAVWINEIDGGLDHVREVVLNDSLGIAADLDAAMAAHVDSYVDEWQATLQDPDKLARFVSFVNAPDQPDADLRYVVERNQPRPATPAERGQLEPVLLAGPRLEVRR</sequence>
<dbReference type="InterPro" id="IPR052034">
    <property type="entry name" value="NasD-like"/>
</dbReference>
<name>A0ABY2BVW0_9ACTN</name>
<keyword evidence="14" id="KW-0274">FAD</keyword>
<dbReference type="SUPFAM" id="SSF50692">
    <property type="entry name" value="ADC-like"/>
    <property type="match status" value="1"/>
</dbReference>
<dbReference type="InterPro" id="IPR006066">
    <property type="entry name" value="NO2/SO3_Rdtase_FeS/sirohaem_BS"/>
</dbReference>
<dbReference type="InterPro" id="IPR039648">
    <property type="entry name" value="DHPH_N"/>
</dbReference>
<dbReference type="Pfam" id="PF03460">
    <property type="entry name" value="NIR_SIR_ferr"/>
    <property type="match status" value="1"/>
</dbReference>
<keyword evidence="15" id="KW-0560">Oxidoreductase</keyword>
<dbReference type="Gene3D" id="3.30.413.10">
    <property type="entry name" value="Sulfite Reductase Hemoprotein, domain 1"/>
    <property type="match status" value="1"/>
</dbReference>
<evidence type="ECO:0000256" key="8">
    <source>
        <dbReference type="ARBA" id="ARBA00022485"/>
    </source>
</evidence>
<gene>
    <name evidence="22" type="ORF">EV644_101754</name>
</gene>
<evidence type="ECO:0000256" key="5">
    <source>
        <dbReference type="ARBA" id="ARBA00005096"/>
    </source>
</evidence>
<dbReference type="Pfam" id="PF04879">
    <property type="entry name" value="Molybdop_Fe4S4"/>
    <property type="match status" value="1"/>
</dbReference>
<keyword evidence="8" id="KW-0004">4Fe-4S</keyword>
<dbReference type="EC" id="1.8.7.1" evidence="7"/>
<keyword evidence="18" id="KW-0534">Nitrate assimilation</keyword>
<protein>
    <recommendedName>
        <fullName evidence="7">assimilatory sulfite reductase (ferredoxin)</fullName>
        <ecNumber evidence="7">1.8.7.1</ecNumber>
    </recommendedName>
</protein>
<evidence type="ECO:0000256" key="19">
    <source>
        <dbReference type="ARBA" id="ARBA00034078"/>
    </source>
</evidence>
<evidence type="ECO:0000259" key="21">
    <source>
        <dbReference type="PROSITE" id="PS51669"/>
    </source>
</evidence>
<dbReference type="Gene3D" id="2.40.40.20">
    <property type="match status" value="1"/>
</dbReference>
<dbReference type="Gene3D" id="1.10.10.1100">
    <property type="entry name" value="BFD-like [2Fe-2S]-binding domain"/>
    <property type="match status" value="2"/>
</dbReference>
<dbReference type="InterPro" id="IPR006067">
    <property type="entry name" value="NO2/SO3_Rdtase_4Fe4S_dom"/>
</dbReference>
<dbReference type="Gene3D" id="3.50.50.60">
    <property type="entry name" value="FAD/NAD(P)-binding domain"/>
    <property type="match status" value="3"/>
</dbReference>
<keyword evidence="17" id="KW-0411">Iron-sulfur</keyword>
<keyword evidence="13" id="KW-0883">Thioether bond</keyword>
<evidence type="ECO:0000256" key="4">
    <source>
        <dbReference type="ARBA" id="ARBA00003247"/>
    </source>
</evidence>
<dbReference type="Proteomes" id="UP000295818">
    <property type="component" value="Unassembled WGS sequence"/>
</dbReference>
<dbReference type="PROSITE" id="PS51669">
    <property type="entry name" value="4FE4S_MOW_BIS_MGD"/>
    <property type="match status" value="1"/>
</dbReference>
<accession>A0ABY2BVW0</accession>
<reference evidence="22 23" key="1">
    <citation type="journal article" date="2015" name="Stand. Genomic Sci.">
        <title>Genomic Encyclopedia of Bacterial and Archaeal Type Strains, Phase III: the genomes of soil and plant-associated and newly described type strains.</title>
        <authorList>
            <person name="Whitman W.B."/>
            <person name="Woyke T."/>
            <person name="Klenk H.P."/>
            <person name="Zhou Y."/>
            <person name="Lilburn T.G."/>
            <person name="Beck B.J."/>
            <person name="De Vos P."/>
            <person name="Vandamme P."/>
            <person name="Eisen J.A."/>
            <person name="Garrity G."/>
            <person name="Hugenholtz P."/>
            <person name="Kyrpides N.C."/>
        </authorList>
    </citation>
    <scope>NUCLEOTIDE SEQUENCE [LARGE SCALE GENOMIC DNA]</scope>
    <source>
        <strain evidence="22 23">VKM Ac-2538</strain>
    </source>
</reference>
<evidence type="ECO:0000256" key="2">
    <source>
        <dbReference type="ARBA" id="ARBA00001966"/>
    </source>
</evidence>
<dbReference type="InterPro" id="IPR012744">
    <property type="entry name" value="Nitri_red_NirB"/>
</dbReference>
<dbReference type="Gene3D" id="2.20.25.90">
    <property type="entry name" value="ADC-like domains"/>
    <property type="match status" value="1"/>
</dbReference>
<evidence type="ECO:0000256" key="18">
    <source>
        <dbReference type="ARBA" id="ARBA00023063"/>
    </source>
</evidence>
<dbReference type="CDD" id="cd19944">
    <property type="entry name" value="NirB_Fer2_BFD-like_2"/>
    <property type="match status" value="1"/>
</dbReference>
<dbReference type="InterPro" id="IPR006657">
    <property type="entry name" value="MoPterin_dinucl-bd_dom"/>
</dbReference>
<dbReference type="SUPFAM" id="SSF53706">
    <property type="entry name" value="Formate dehydrogenase/DMSO reductase, domains 1-3"/>
    <property type="match status" value="1"/>
</dbReference>
<evidence type="ECO:0000256" key="17">
    <source>
        <dbReference type="ARBA" id="ARBA00023014"/>
    </source>
</evidence>
<dbReference type="Pfam" id="PF18267">
    <property type="entry name" value="Rubredoxin_C"/>
    <property type="match status" value="1"/>
</dbReference>
<comment type="cofactor">
    <cofactor evidence="1">
        <name>siroheme</name>
        <dbReference type="ChEBI" id="CHEBI:60052"/>
    </cofactor>
</comment>
<dbReference type="PANTHER" id="PTHR43809">
    <property type="entry name" value="NITRITE REDUCTASE (NADH) LARGE SUBUNIT"/>
    <property type="match status" value="1"/>
</dbReference>
<dbReference type="Pfam" id="PF07992">
    <property type="entry name" value="Pyr_redox_2"/>
    <property type="match status" value="1"/>
</dbReference>
<comment type="pathway">
    <text evidence="5">Nitrogen metabolism; nitrate reduction (assimilation).</text>
</comment>
<dbReference type="InterPro" id="IPR007419">
    <property type="entry name" value="BFD-like_2Fe2S-bd_dom"/>
</dbReference>
<dbReference type="CDD" id="cd00508">
    <property type="entry name" value="MopB_CT_Fdh-Nap-like"/>
    <property type="match status" value="1"/>
</dbReference>
<evidence type="ECO:0000256" key="12">
    <source>
        <dbReference type="ARBA" id="ARBA00022723"/>
    </source>
</evidence>
<proteinExistence type="inferred from homology"/>
<evidence type="ECO:0000313" key="23">
    <source>
        <dbReference type="Proteomes" id="UP000295818"/>
    </source>
</evidence>
<evidence type="ECO:0000313" key="22">
    <source>
        <dbReference type="EMBL" id="TCO32111.1"/>
    </source>
</evidence>
<dbReference type="NCBIfam" id="NF011565">
    <property type="entry name" value="PRK14989.1"/>
    <property type="match status" value="1"/>
</dbReference>
<dbReference type="Gene3D" id="3.40.50.740">
    <property type="match status" value="1"/>
</dbReference>
<dbReference type="NCBIfam" id="TIGR02374">
    <property type="entry name" value="nitri_red_nirB"/>
    <property type="match status" value="1"/>
</dbReference>
<dbReference type="InterPro" id="IPR041575">
    <property type="entry name" value="Rubredoxin_C"/>
</dbReference>
<dbReference type="InterPro" id="IPR036188">
    <property type="entry name" value="FAD/NAD-bd_sf"/>
</dbReference>
<dbReference type="Gene3D" id="3.30.390.30">
    <property type="match status" value="1"/>
</dbReference>
<keyword evidence="16" id="KW-0408">Iron</keyword>
<feature type="domain" description="4Fe-4S Mo/W bis-MGD-type" evidence="21">
    <location>
        <begin position="1"/>
        <end position="61"/>
    </location>
</feature>
<keyword evidence="11" id="KW-0001">2Fe-2S</keyword>
<evidence type="ECO:0000256" key="6">
    <source>
        <dbReference type="ARBA" id="ARBA00010429"/>
    </source>
</evidence>
<dbReference type="InterPro" id="IPR041854">
    <property type="entry name" value="BFD-like_2Fe2S-bd_dom_sf"/>
</dbReference>
<dbReference type="InterPro" id="IPR006963">
    <property type="entry name" value="Mopterin_OxRdtase_4Fe-4S_dom"/>
</dbReference>
<evidence type="ECO:0000256" key="11">
    <source>
        <dbReference type="ARBA" id="ARBA00022714"/>
    </source>
</evidence>
<dbReference type="PANTHER" id="PTHR43809:SF1">
    <property type="entry name" value="NITRITE REDUCTASE (NADH) LARGE SUBUNIT"/>
    <property type="match status" value="1"/>
</dbReference>
<dbReference type="Gene3D" id="3.40.228.10">
    <property type="entry name" value="Dimethylsulfoxide Reductase, domain 2"/>
    <property type="match status" value="1"/>
</dbReference>
<dbReference type="InterPro" id="IPR009010">
    <property type="entry name" value="Asp_de-COase-like_dom_sf"/>
</dbReference>
<comment type="similarity">
    <text evidence="6">Belongs to the nitrite and sulfite reductase 4Fe-4S domain family.</text>
</comment>
<comment type="cofactor">
    <cofactor evidence="3">
        <name>FAD</name>
        <dbReference type="ChEBI" id="CHEBI:57692"/>
    </cofactor>
</comment>
<dbReference type="Pfam" id="PF01077">
    <property type="entry name" value="NIR_SIR"/>
    <property type="match status" value="1"/>
</dbReference>
<evidence type="ECO:0000256" key="3">
    <source>
        <dbReference type="ARBA" id="ARBA00001974"/>
    </source>
</evidence>
<dbReference type="SMART" id="SM00926">
    <property type="entry name" value="Molybdop_Fe4S4"/>
    <property type="match status" value="1"/>
</dbReference>
<dbReference type="SUPFAM" id="SSF56014">
    <property type="entry name" value="Nitrite and sulphite reductase 4Fe-4S domain-like"/>
    <property type="match status" value="1"/>
</dbReference>
<evidence type="ECO:0000256" key="14">
    <source>
        <dbReference type="ARBA" id="ARBA00022827"/>
    </source>
</evidence>
<dbReference type="Pfam" id="PF01568">
    <property type="entry name" value="Molydop_binding"/>
    <property type="match status" value="1"/>
</dbReference>
<keyword evidence="10" id="KW-0285">Flavoprotein</keyword>
<comment type="cofactor">
    <cofactor evidence="19">
        <name>[2Fe-2S] cluster</name>
        <dbReference type="ChEBI" id="CHEBI:190135"/>
    </cofactor>
</comment>
<evidence type="ECO:0000256" key="9">
    <source>
        <dbReference type="ARBA" id="ARBA00022617"/>
    </source>
</evidence>
<comment type="caution">
    <text evidence="22">The sequence shown here is derived from an EMBL/GenBank/DDBJ whole genome shotgun (WGS) entry which is preliminary data.</text>
</comment>
<dbReference type="RefSeq" id="WP_241997764.1">
    <property type="nucleotide sequence ID" value="NZ_SLWM01000001.1"/>
</dbReference>
<comment type="function">
    <text evidence="4">Catalyzes the reduction of sulfite to sulfide, a step in the biosynthesis of sulfur-containing amino acids and cofactors.</text>
</comment>
<dbReference type="InterPro" id="IPR005117">
    <property type="entry name" value="NiRdtase/SiRdtase_haem-b_fer"/>
</dbReference>
<dbReference type="SUPFAM" id="SSF51905">
    <property type="entry name" value="FAD/NAD(P)-binding domain"/>
    <property type="match status" value="3"/>
</dbReference>
<dbReference type="Pfam" id="PF04324">
    <property type="entry name" value="Fer2_BFD"/>
    <property type="match status" value="2"/>
</dbReference>
<organism evidence="22 23">
    <name type="scientific">Kribbella orskensis</name>
    <dbReference type="NCBI Taxonomy" id="2512216"/>
    <lineage>
        <taxon>Bacteria</taxon>
        <taxon>Bacillati</taxon>
        <taxon>Actinomycetota</taxon>
        <taxon>Actinomycetes</taxon>
        <taxon>Propionibacteriales</taxon>
        <taxon>Kribbellaceae</taxon>
        <taxon>Kribbella</taxon>
    </lineage>
</organism>
<dbReference type="InterPro" id="IPR036136">
    <property type="entry name" value="Nit/Sulf_reduc_fer-like_dom_sf"/>
</dbReference>
<evidence type="ECO:0000256" key="13">
    <source>
        <dbReference type="ARBA" id="ARBA00022784"/>
    </source>
</evidence>